<evidence type="ECO:0000256" key="1">
    <source>
        <dbReference type="SAM" id="MobiDB-lite"/>
    </source>
</evidence>
<dbReference type="RefSeq" id="WP_073386359.1">
    <property type="nucleotide sequence ID" value="NZ_FQXK01000009.1"/>
</dbReference>
<dbReference type="EMBL" id="FQXK01000009">
    <property type="protein sequence ID" value="SHH94060.1"/>
    <property type="molecule type" value="Genomic_DNA"/>
</dbReference>
<accession>A0A1M5X2P6</accession>
<feature type="compositionally biased region" description="Acidic residues" evidence="1">
    <location>
        <begin position="442"/>
        <end position="452"/>
    </location>
</feature>
<keyword evidence="3" id="KW-1185">Reference proteome</keyword>
<protein>
    <recommendedName>
        <fullName evidence="4">Alcohol acetyltransferase</fullName>
    </recommendedName>
</protein>
<name>A0A1M5X2P6_BUTFI</name>
<sequence>MSHSNRKWYQLDNAAKIIPSTVQGANTRVFRISCELVDNVNPAILQEALDEVIEEFPYFNSVLRKGVFWYYLEHRDNLHPLVEEENLPPCSQIYFPGRRTLLYRVFYYRKRINLEMFHVLADGTGALIFFRKLVTVYVAKKYNLQLSDWNEETSSKEEKDDDAFRHFYQRSGGLKQLKSLSSKRAYTIHGDIDPDRQPHLIEGCISVKQFKELSKQYNTSVGIMATAIYIASVIEEMPVGERKRPIVVSVPVNLRQYFHSETTRNFYGTITIVYDLYKQGEELPEIIEFVKQSFANQLSEENIRNTMNSYAALEHNIAVKVVPLFIKNIAVQGIDRVAKKGVTSTMSNLGNIDMPPEVSIYIDRFSCFMTAISEQICVSSFKDKMVFGEVSAYTTHEIMLHFFRRLVKMGIDVEVTSSDHNVDIDTVLNWEKNQIKEVEFEKADEETGDMEGEPVGCSTAPSVK</sequence>
<gene>
    <name evidence="2" type="ORF">SAMN02745229_01248</name>
</gene>
<reference evidence="3" key="1">
    <citation type="submission" date="2016-11" db="EMBL/GenBank/DDBJ databases">
        <authorList>
            <person name="Varghese N."/>
            <person name="Submissions S."/>
        </authorList>
    </citation>
    <scope>NUCLEOTIDE SEQUENCE [LARGE SCALE GENOMIC DNA]</scope>
    <source>
        <strain evidence="3">DSM 3071</strain>
    </source>
</reference>
<evidence type="ECO:0000313" key="3">
    <source>
        <dbReference type="Proteomes" id="UP000184278"/>
    </source>
</evidence>
<dbReference type="STRING" id="1121131.SAMN02745229_01248"/>
<dbReference type="AlphaFoldDB" id="A0A1M5X2P6"/>
<dbReference type="Proteomes" id="UP000184278">
    <property type="component" value="Unassembled WGS sequence"/>
</dbReference>
<evidence type="ECO:0008006" key="4">
    <source>
        <dbReference type="Google" id="ProtNLM"/>
    </source>
</evidence>
<evidence type="ECO:0000313" key="2">
    <source>
        <dbReference type="EMBL" id="SHH94060.1"/>
    </source>
</evidence>
<dbReference type="GeneID" id="89510369"/>
<organism evidence="2 3">
    <name type="scientific">Butyrivibrio fibrisolvens DSM 3071</name>
    <dbReference type="NCBI Taxonomy" id="1121131"/>
    <lineage>
        <taxon>Bacteria</taxon>
        <taxon>Bacillati</taxon>
        <taxon>Bacillota</taxon>
        <taxon>Clostridia</taxon>
        <taxon>Lachnospirales</taxon>
        <taxon>Lachnospiraceae</taxon>
        <taxon>Butyrivibrio</taxon>
    </lineage>
</organism>
<feature type="region of interest" description="Disordered" evidence="1">
    <location>
        <begin position="441"/>
        <end position="464"/>
    </location>
</feature>
<proteinExistence type="predicted"/>